<protein>
    <submittedName>
        <fullName evidence="2">Uncharacterized protein</fullName>
    </submittedName>
</protein>
<accession>A0A0F6TP77</accession>
<organism evidence="2 3">
    <name type="scientific">Kangiella geojedonensis</name>
    <dbReference type="NCBI Taxonomy" id="914150"/>
    <lineage>
        <taxon>Bacteria</taxon>
        <taxon>Pseudomonadati</taxon>
        <taxon>Pseudomonadota</taxon>
        <taxon>Gammaproteobacteria</taxon>
        <taxon>Kangiellales</taxon>
        <taxon>Kangiellaceae</taxon>
        <taxon>Kangiella</taxon>
    </lineage>
</organism>
<dbReference type="HOGENOM" id="CLU_3044263_0_0_6"/>
<sequence length="54" mass="6095">MKIRVFLLLVLLMSGGSASTAAALYCKGKISKVFVRDNGDLLVYLDWRRNYSKL</sequence>
<evidence type="ECO:0000313" key="2">
    <source>
        <dbReference type="EMBL" id="AKE51274.1"/>
    </source>
</evidence>
<dbReference type="STRING" id="914150.TQ33_0286"/>
<reference evidence="2 3" key="1">
    <citation type="submission" date="2015-02" db="EMBL/GenBank/DDBJ databases">
        <title>Complete genome sequence of Kangiella geojedonensis strain YCS-5T.</title>
        <authorList>
            <person name="Kim K.M."/>
        </authorList>
    </citation>
    <scope>NUCLEOTIDE SEQUENCE [LARGE SCALE GENOMIC DNA]</scope>
    <source>
        <strain evidence="2 3">YCS-5</strain>
    </source>
</reference>
<keyword evidence="1" id="KW-0732">Signal</keyword>
<dbReference type="KEGG" id="kge:TQ33_0286"/>
<keyword evidence="3" id="KW-1185">Reference proteome</keyword>
<evidence type="ECO:0000313" key="3">
    <source>
        <dbReference type="Proteomes" id="UP000034071"/>
    </source>
</evidence>
<proteinExistence type="predicted"/>
<name>A0A0F6TP77_9GAMM</name>
<dbReference type="AlphaFoldDB" id="A0A0F6TP77"/>
<gene>
    <name evidence="2" type="ORF">TQ33_0286</name>
</gene>
<dbReference type="EMBL" id="CP010975">
    <property type="protein sequence ID" value="AKE51274.1"/>
    <property type="molecule type" value="Genomic_DNA"/>
</dbReference>
<feature type="signal peptide" evidence="1">
    <location>
        <begin position="1"/>
        <end position="22"/>
    </location>
</feature>
<dbReference type="Proteomes" id="UP000034071">
    <property type="component" value="Chromosome"/>
</dbReference>
<evidence type="ECO:0000256" key="1">
    <source>
        <dbReference type="SAM" id="SignalP"/>
    </source>
</evidence>
<feature type="chain" id="PRO_5002510365" evidence="1">
    <location>
        <begin position="23"/>
        <end position="54"/>
    </location>
</feature>